<accession>A0A9P6FZG3</accession>
<evidence type="ECO:0000259" key="1">
    <source>
        <dbReference type="Pfam" id="PF01926"/>
    </source>
</evidence>
<reference evidence="2" key="1">
    <citation type="journal article" date="2020" name="Fungal Divers.">
        <title>Resolving the Mortierellaceae phylogeny through synthesis of multi-gene phylogenetics and phylogenomics.</title>
        <authorList>
            <person name="Vandepol N."/>
            <person name="Liber J."/>
            <person name="Desiro A."/>
            <person name="Na H."/>
            <person name="Kennedy M."/>
            <person name="Barry K."/>
            <person name="Grigoriev I.V."/>
            <person name="Miller A.N."/>
            <person name="O'Donnell K."/>
            <person name="Stajich J.E."/>
            <person name="Bonito G."/>
        </authorList>
    </citation>
    <scope>NUCLEOTIDE SEQUENCE</scope>
    <source>
        <strain evidence="2">KOD1015</strain>
    </source>
</reference>
<keyword evidence="3" id="KW-1185">Reference proteome</keyword>
<dbReference type="GO" id="GO:0005525">
    <property type="term" value="F:GTP binding"/>
    <property type="evidence" value="ECO:0007669"/>
    <property type="project" value="InterPro"/>
</dbReference>
<dbReference type="InterPro" id="IPR027417">
    <property type="entry name" value="P-loop_NTPase"/>
</dbReference>
<dbReference type="Gene3D" id="3.40.50.300">
    <property type="entry name" value="P-loop containing nucleotide triphosphate hydrolases"/>
    <property type="match status" value="1"/>
</dbReference>
<comment type="caution">
    <text evidence="2">The sequence shown here is derived from an EMBL/GenBank/DDBJ whole genome shotgun (WGS) entry which is preliminary data.</text>
</comment>
<dbReference type="EMBL" id="JAABOA010000366">
    <property type="protein sequence ID" value="KAF9584640.1"/>
    <property type="molecule type" value="Genomic_DNA"/>
</dbReference>
<evidence type="ECO:0000313" key="2">
    <source>
        <dbReference type="EMBL" id="KAF9584640.1"/>
    </source>
</evidence>
<name>A0A9P6FZG3_9FUNG</name>
<evidence type="ECO:0000313" key="3">
    <source>
        <dbReference type="Proteomes" id="UP000780801"/>
    </source>
</evidence>
<dbReference type="OrthoDB" id="8954335at2759"/>
<dbReference type="SUPFAM" id="SSF52540">
    <property type="entry name" value="P-loop containing nucleoside triphosphate hydrolases"/>
    <property type="match status" value="1"/>
</dbReference>
<dbReference type="Pfam" id="PF01926">
    <property type="entry name" value="MMR_HSR1"/>
    <property type="match status" value="1"/>
</dbReference>
<protein>
    <recommendedName>
        <fullName evidence="1">G domain-containing protein</fullName>
    </recommendedName>
</protein>
<gene>
    <name evidence="2" type="ORF">BGW38_005763</name>
</gene>
<feature type="domain" description="G" evidence="1">
    <location>
        <begin position="11"/>
        <end position="112"/>
    </location>
</feature>
<dbReference type="InterPro" id="IPR006073">
    <property type="entry name" value="GTP-bd"/>
</dbReference>
<sequence>MMQFDEQPNITVIFIGNKGSGKSALLSQIGGSFDRGISSVIGYTTETSGQTILLNGQQVVLIDTPGLYDVDEETTQSNTTHLTEARRKGYHYKIFFIDLVLVRKVNEALSQANDAQVEFRMIVNQIRSDKERENYYHEIVKDKCTKLFQDLREQYQSLLFNIHINDIMLLRYDEDAVRFREFKDRIINQILAQDGIPLKVKPIQAPWSDVANMKKYLTGAVVAVPVILAVVGLANFPSPRVAAEVATITVSVLSKLL</sequence>
<organism evidence="2 3">
    <name type="scientific">Lunasporangiospora selenospora</name>
    <dbReference type="NCBI Taxonomy" id="979761"/>
    <lineage>
        <taxon>Eukaryota</taxon>
        <taxon>Fungi</taxon>
        <taxon>Fungi incertae sedis</taxon>
        <taxon>Mucoromycota</taxon>
        <taxon>Mortierellomycotina</taxon>
        <taxon>Mortierellomycetes</taxon>
        <taxon>Mortierellales</taxon>
        <taxon>Mortierellaceae</taxon>
        <taxon>Lunasporangiospora</taxon>
    </lineage>
</organism>
<dbReference type="AlphaFoldDB" id="A0A9P6FZG3"/>
<dbReference type="Proteomes" id="UP000780801">
    <property type="component" value="Unassembled WGS sequence"/>
</dbReference>
<proteinExistence type="predicted"/>